<accession>A0A8H7YAX9</accession>
<gene>
    <name evidence="2" type="ORF">I7I52_11513</name>
</gene>
<proteinExistence type="predicted"/>
<reference evidence="2 3" key="1">
    <citation type="submission" date="2021-01" db="EMBL/GenBank/DDBJ databases">
        <title>Chromosome-level genome assembly of a human fungal pathogen reveals clustering of transcriptionally co-regulated genes.</title>
        <authorList>
            <person name="Voorhies M."/>
            <person name="Cohen S."/>
            <person name="Shea T.P."/>
            <person name="Petrus S."/>
            <person name="Munoz J.F."/>
            <person name="Poplawski S."/>
            <person name="Goldman W.E."/>
            <person name="Michael T."/>
            <person name="Cuomo C.A."/>
            <person name="Sil A."/>
            <person name="Beyhan S."/>
        </authorList>
    </citation>
    <scope>NUCLEOTIDE SEQUENCE [LARGE SCALE GENOMIC DNA]</scope>
    <source>
        <strain evidence="2 3">G184AR</strain>
    </source>
</reference>
<dbReference type="VEuPathDB" id="FungiDB:I7I52_11513"/>
<dbReference type="EMBL" id="JAEVHI010000007">
    <property type="protein sequence ID" value="KAG5287666.1"/>
    <property type="molecule type" value="Genomic_DNA"/>
</dbReference>
<dbReference type="AlphaFoldDB" id="A0A8H7YAX9"/>
<organism evidence="2 3">
    <name type="scientific">Ajellomyces capsulatus</name>
    <name type="common">Darling's disease fungus</name>
    <name type="synonym">Histoplasma capsulatum</name>
    <dbReference type="NCBI Taxonomy" id="5037"/>
    <lineage>
        <taxon>Eukaryota</taxon>
        <taxon>Fungi</taxon>
        <taxon>Dikarya</taxon>
        <taxon>Ascomycota</taxon>
        <taxon>Pezizomycotina</taxon>
        <taxon>Eurotiomycetes</taxon>
        <taxon>Eurotiomycetidae</taxon>
        <taxon>Onygenales</taxon>
        <taxon>Ajellomycetaceae</taxon>
        <taxon>Histoplasma</taxon>
    </lineage>
</organism>
<evidence type="ECO:0000313" key="3">
    <source>
        <dbReference type="Proteomes" id="UP000670092"/>
    </source>
</evidence>
<feature type="region of interest" description="Disordered" evidence="1">
    <location>
        <begin position="1"/>
        <end position="95"/>
    </location>
</feature>
<name>A0A8H7YAX9_AJECA</name>
<feature type="compositionally biased region" description="Low complexity" evidence="1">
    <location>
        <begin position="15"/>
        <end position="77"/>
    </location>
</feature>
<evidence type="ECO:0000313" key="2">
    <source>
        <dbReference type="EMBL" id="KAG5287666.1"/>
    </source>
</evidence>
<evidence type="ECO:0000256" key="1">
    <source>
        <dbReference type="SAM" id="MobiDB-lite"/>
    </source>
</evidence>
<dbReference type="Proteomes" id="UP000670092">
    <property type="component" value="Unassembled WGS sequence"/>
</dbReference>
<comment type="caution">
    <text evidence="2">The sequence shown here is derived from an EMBL/GenBank/DDBJ whole genome shotgun (WGS) entry which is preliminary data.</text>
</comment>
<sequence>MINRFPIPPRFSGAGNKPGNKPGNKQGNRQTPPSNSSLPFSNPQSVSSRPLSIIPIPSIHPFISSQSQPRQDTPQQPLRRHHPFHHQQPTQPPSQ</sequence>
<protein>
    <submittedName>
        <fullName evidence="2">Uncharacterized protein</fullName>
    </submittedName>
</protein>